<evidence type="ECO:0008006" key="3">
    <source>
        <dbReference type="Google" id="ProtNLM"/>
    </source>
</evidence>
<dbReference type="Proteomes" id="UP000199656">
    <property type="component" value="Unassembled WGS sequence"/>
</dbReference>
<keyword evidence="2" id="KW-1185">Reference proteome</keyword>
<evidence type="ECO:0000313" key="1">
    <source>
        <dbReference type="EMBL" id="SDZ93413.1"/>
    </source>
</evidence>
<gene>
    <name evidence="1" type="ORF">SAMN05660909_00223</name>
</gene>
<dbReference type="STRING" id="408074.SAMN05660909_00223"/>
<protein>
    <recommendedName>
        <fullName evidence="3">Bacteriocin</fullName>
    </recommendedName>
</protein>
<name>A0A1H3X2E3_9BACT</name>
<evidence type="ECO:0000313" key="2">
    <source>
        <dbReference type="Proteomes" id="UP000199656"/>
    </source>
</evidence>
<organism evidence="1 2">
    <name type="scientific">Chitinophaga terrae</name>
    <name type="common">ex Kim and Jung 2007</name>
    <dbReference type="NCBI Taxonomy" id="408074"/>
    <lineage>
        <taxon>Bacteria</taxon>
        <taxon>Pseudomonadati</taxon>
        <taxon>Bacteroidota</taxon>
        <taxon>Chitinophagia</taxon>
        <taxon>Chitinophagales</taxon>
        <taxon>Chitinophagaceae</taxon>
        <taxon>Chitinophaga</taxon>
    </lineage>
</organism>
<dbReference type="RefSeq" id="WP_168927825.1">
    <property type="nucleotide sequence ID" value="NZ_BKAT01000015.1"/>
</dbReference>
<reference evidence="2" key="1">
    <citation type="submission" date="2016-10" db="EMBL/GenBank/DDBJ databases">
        <authorList>
            <person name="Varghese N."/>
            <person name="Submissions S."/>
        </authorList>
    </citation>
    <scope>NUCLEOTIDE SEQUENCE [LARGE SCALE GENOMIC DNA]</scope>
    <source>
        <strain evidence="2">DSM 23920</strain>
    </source>
</reference>
<sequence>MKFENLNSKIFKPLKKEQLIAIKGGTDSFTRTVSQKTKKEDSSREAD</sequence>
<proteinExistence type="predicted"/>
<accession>A0A1H3X2E3</accession>
<dbReference type="EMBL" id="FNRL01000001">
    <property type="protein sequence ID" value="SDZ93413.1"/>
    <property type="molecule type" value="Genomic_DNA"/>
</dbReference>
<dbReference type="AlphaFoldDB" id="A0A1H3X2E3"/>